<dbReference type="AlphaFoldDB" id="A0A6V8LL88"/>
<gene>
    <name evidence="1" type="ORF">Prum_085780</name>
</gene>
<dbReference type="InterPro" id="IPR046198">
    <property type="entry name" value="DUF6230"/>
</dbReference>
<keyword evidence="2" id="KW-1185">Reference proteome</keyword>
<accession>A0A6V8LL88</accession>
<proteinExistence type="predicted"/>
<evidence type="ECO:0000313" key="2">
    <source>
        <dbReference type="Proteomes" id="UP000482960"/>
    </source>
</evidence>
<name>A0A6V8LL88_9ACTN</name>
<dbReference type="Pfam" id="PF19741">
    <property type="entry name" value="DUF6230"/>
    <property type="match status" value="1"/>
</dbReference>
<dbReference type="Proteomes" id="UP000482960">
    <property type="component" value="Unassembled WGS sequence"/>
</dbReference>
<comment type="caution">
    <text evidence="1">The sequence shown here is derived from an EMBL/GenBank/DDBJ whole genome shotgun (WGS) entry which is preliminary data.</text>
</comment>
<dbReference type="EMBL" id="BLPG01000001">
    <property type="protein sequence ID" value="GFJ94936.1"/>
    <property type="molecule type" value="Genomic_DNA"/>
</dbReference>
<reference evidence="1 2" key="1">
    <citation type="submission" date="2020-03" db="EMBL/GenBank/DDBJ databases">
        <title>Whole genome shotgun sequence of Phytohabitans rumicis NBRC 108638.</title>
        <authorList>
            <person name="Komaki H."/>
            <person name="Tamura T."/>
        </authorList>
    </citation>
    <scope>NUCLEOTIDE SEQUENCE [LARGE SCALE GENOMIC DNA]</scope>
    <source>
        <strain evidence="1 2">NBRC 108638</strain>
    </source>
</reference>
<reference evidence="1 2" key="2">
    <citation type="submission" date="2020-03" db="EMBL/GenBank/DDBJ databases">
        <authorList>
            <person name="Ichikawa N."/>
            <person name="Kimura A."/>
            <person name="Kitahashi Y."/>
            <person name="Uohara A."/>
        </authorList>
    </citation>
    <scope>NUCLEOTIDE SEQUENCE [LARGE SCALE GENOMIC DNA]</scope>
    <source>
        <strain evidence="1 2">NBRC 108638</strain>
    </source>
</reference>
<sequence>MSATYRVPAAGRTQWRRFAVAVGVVTTVTAAVLIMISNGVLAAGFMVSGQQFKVSADTLDANGFVNYGWIDQHADGSAEPVAVAAMKHAELTNLCQSVLTTLPFVGDISLKLTAGAKTPVVAENMFVDMAQMDGNATFTNIEIGRDASTLDKGPPGAQGLQGLFSQQADKVHIDNLQQVAWSTNAGTFKLSGLRMKVSSGKDECF</sequence>
<organism evidence="1 2">
    <name type="scientific">Phytohabitans rumicis</name>
    <dbReference type="NCBI Taxonomy" id="1076125"/>
    <lineage>
        <taxon>Bacteria</taxon>
        <taxon>Bacillati</taxon>
        <taxon>Actinomycetota</taxon>
        <taxon>Actinomycetes</taxon>
        <taxon>Micromonosporales</taxon>
        <taxon>Micromonosporaceae</taxon>
    </lineage>
</organism>
<evidence type="ECO:0000313" key="1">
    <source>
        <dbReference type="EMBL" id="GFJ94936.1"/>
    </source>
</evidence>
<dbReference type="RefSeq" id="WP_173082282.1">
    <property type="nucleotide sequence ID" value="NZ_BAABJB010000035.1"/>
</dbReference>
<protein>
    <submittedName>
        <fullName evidence="1">Cholesterol esterase</fullName>
    </submittedName>
</protein>